<dbReference type="PROSITE" id="PS50109">
    <property type="entry name" value="HIS_KIN"/>
    <property type="match status" value="1"/>
</dbReference>
<keyword evidence="5" id="KW-0547">Nucleotide-binding</keyword>
<gene>
    <name evidence="11" type="ORF">HN018_24025</name>
</gene>
<sequence>MPTFLPFRIGTMPGRLSGAARTWLLLACATVLPLLLFGGWVGYRSALQTRDSIQHRAIATVDAASDRIAAELDHHKALLRALAGSVALDRPDLAAFRATAERVRSQQPLWETVELTAPSGAQLLNLLRPSSANLGPKADMTSLRRMMRTGQLVVGGMGPVGAVSGRRLVSLQTPVIRNGRLQSVLSVEMAPDAIGTLLHRAGAPGAWIGMVVDASGRIVARTRPSGEDQGQLTSTTLQTAIAAAPNGLIRGKTLEGIPVQTVYRTLAGSDGWVVAFGIPLELLEAPVRRALLLLAVQGCLGLLLAGFLTSLVTFDLAERRREDAERTARLLRAVEESRALAVEAAELGVWRWQRGAGLFDASSRCWSLLGRTPSEDGRTSPRHAWNAVHPADRPALAAAIRRSLAGGGTLDEAVRIGHGDPPSRWIRITGRLLSRSDDEDGVLQGVIADISQIKRQEAERRALLRGMAGVQEDERRRIARELHDQVGQTVTGLSLGLKTLETMLSGPGADHAVVQDRLAWLRGLVASIDQDIHRAAADLRPATLDDFGLLPAIGALTDRWRDRHAIVVDVQTVGVVDRLPQEIETVVYRVVQEALSNVLKHARASTVSVLLERRDADVRLIVEDDGVGFVPDAGSTDQRPHLGLSGMRERLELVGGRLDVESTPSAGTTLYVSVPHGTTRLDAAA</sequence>
<dbReference type="EC" id="2.7.13.3" evidence="2"/>
<dbReference type="Gene3D" id="3.30.565.10">
    <property type="entry name" value="Histidine kinase-like ATPase, C-terminal domain"/>
    <property type="match status" value="1"/>
</dbReference>
<dbReference type="GO" id="GO:0005524">
    <property type="term" value="F:ATP binding"/>
    <property type="evidence" value="ECO:0007669"/>
    <property type="project" value="UniProtKB-KW"/>
</dbReference>
<evidence type="ECO:0000256" key="9">
    <source>
        <dbReference type="SAM" id="Phobius"/>
    </source>
</evidence>
<evidence type="ECO:0000313" key="11">
    <source>
        <dbReference type="EMBL" id="QKE93243.1"/>
    </source>
</evidence>
<keyword evidence="9" id="KW-1133">Transmembrane helix</keyword>
<keyword evidence="3" id="KW-0597">Phosphoprotein</keyword>
<reference evidence="11 12" key="1">
    <citation type="journal article" date="2014" name="World J. Microbiol. Biotechnol.">
        <title>Biodiversity and physiological characteristics of Antarctic and Arctic lichens-associated bacteria.</title>
        <authorList>
            <person name="Lee Y.M."/>
            <person name="Kim E.H."/>
            <person name="Lee H.K."/>
            <person name="Hong S.G."/>
        </authorList>
    </citation>
    <scope>NUCLEOTIDE SEQUENCE [LARGE SCALE GENOMIC DNA]</scope>
    <source>
        <strain evidence="11 12">PAMC 26569</strain>
        <plasmid evidence="11">unnamed1</plasmid>
    </source>
</reference>
<evidence type="ECO:0000259" key="10">
    <source>
        <dbReference type="PROSITE" id="PS50109"/>
    </source>
</evidence>
<dbReference type="CDD" id="cd18774">
    <property type="entry name" value="PDC2_HK_sensor"/>
    <property type="match status" value="1"/>
</dbReference>
<protein>
    <recommendedName>
        <fullName evidence="2">histidine kinase</fullName>
        <ecNumber evidence="2">2.7.13.3</ecNumber>
    </recommendedName>
</protein>
<dbReference type="CDD" id="cd00130">
    <property type="entry name" value="PAS"/>
    <property type="match status" value="1"/>
</dbReference>
<dbReference type="InterPro" id="IPR003594">
    <property type="entry name" value="HATPase_dom"/>
</dbReference>
<dbReference type="CDD" id="cd16917">
    <property type="entry name" value="HATPase_UhpB-NarQ-NarX-like"/>
    <property type="match status" value="1"/>
</dbReference>
<dbReference type="SMART" id="SM00387">
    <property type="entry name" value="HATPase_c"/>
    <property type="match status" value="1"/>
</dbReference>
<evidence type="ECO:0000256" key="8">
    <source>
        <dbReference type="ARBA" id="ARBA00023012"/>
    </source>
</evidence>
<dbReference type="Pfam" id="PF07730">
    <property type="entry name" value="HisKA_3"/>
    <property type="match status" value="1"/>
</dbReference>
<keyword evidence="11" id="KW-0614">Plasmid</keyword>
<dbReference type="Pfam" id="PF08447">
    <property type="entry name" value="PAS_3"/>
    <property type="match status" value="1"/>
</dbReference>
<organism evidence="11 12">
    <name type="scientific">Lichenicola cladoniae</name>
    <dbReference type="NCBI Taxonomy" id="1484109"/>
    <lineage>
        <taxon>Bacteria</taxon>
        <taxon>Pseudomonadati</taxon>
        <taxon>Pseudomonadota</taxon>
        <taxon>Alphaproteobacteria</taxon>
        <taxon>Acetobacterales</taxon>
        <taxon>Acetobacteraceae</taxon>
        <taxon>Lichenicola</taxon>
    </lineage>
</organism>
<dbReference type="KEGG" id="lck:HN018_24025"/>
<dbReference type="SUPFAM" id="SSF55874">
    <property type="entry name" value="ATPase domain of HSP90 chaperone/DNA topoisomerase II/histidine kinase"/>
    <property type="match status" value="1"/>
</dbReference>
<keyword evidence="6" id="KW-0418">Kinase</keyword>
<dbReference type="InterPro" id="IPR013655">
    <property type="entry name" value="PAS_fold_3"/>
</dbReference>
<keyword evidence="8" id="KW-0902">Two-component regulatory system</keyword>
<accession>A0A6M8HXJ0</accession>
<keyword evidence="9" id="KW-0472">Membrane</keyword>
<dbReference type="GO" id="GO:0000155">
    <property type="term" value="F:phosphorelay sensor kinase activity"/>
    <property type="evidence" value="ECO:0007669"/>
    <property type="project" value="InterPro"/>
</dbReference>
<dbReference type="AlphaFoldDB" id="A0A6M8HXJ0"/>
<dbReference type="GO" id="GO:0046983">
    <property type="term" value="F:protein dimerization activity"/>
    <property type="evidence" value="ECO:0007669"/>
    <property type="project" value="InterPro"/>
</dbReference>
<comment type="catalytic activity">
    <reaction evidence="1">
        <text>ATP + protein L-histidine = ADP + protein N-phospho-L-histidine.</text>
        <dbReference type="EC" id="2.7.13.3"/>
    </reaction>
</comment>
<dbReference type="InterPro" id="IPR011712">
    <property type="entry name" value="Sig_transdc_His_kin_sub3_dim/P"/>
</dbReference>
<evidence type="ECO:0000256" key="2">
    <source>
        <dbReference type="ARBA" id="ARBA00012438"/>
    </source>
</evidence>
<evidence type="ECO:0000256" key="5">
    <source>
        <dbReference type="ARBA" id="ARBA00022741"/>
    </source>
</evidence>
<feature type="transmembrane region" description="Helical" evidence="9">
    <location>
        <begin position="20"/>
        <end position="43"/>
    </location>
</feature>
<dbReference type="RefSeq" id="WP_171836516.1">
    <property type="nucleotide sequence ID" value="NZ_CP053709.1"/>
</dbReference>
<dbReference type="InterPro" id="IPR000014">
    <property type="entry name" value="PAS"/>
</dbReference>
<dbReference type="PANTHER" id="PTHR24421:SF10">
    <property type="entry name" value="NITRATE_NITRITE SENSOR PROTEIN NARQ"/>
    <property type="match status" value="1"/>
</dbReference>
<keyword evidence="7" id="KW-0067">ATP-binding</keyword>
<evidence type="ECO:0000313" key="12">
    <source>
        <dbReference type="Proteomes" id="UP000500767"/>
    </source>
</evidence>
<feature type="domain" description="Histidine kinase" evidence="10">
    <location>
        <begin position="587"/>
        <end position="678"/>
    </location>
</feature>
<dbReference type="InterPro" id="IPR036890">
    <property type="entry name" value="HATPase_C_sf"/>
</dbReference>
<evidence type="ECO:0000256" key="1">
    <source>
        <dbReference type="ARBA" id="ARBA00000085"/>
    </source>
</evidence>
<proteinExistence type="predicted"/>
<dbReference type="PANTHER" id="PTHR24421">
    <property type="entry name" value="NITRATE/NITRITE SENSOR PROTEIN NARX-RELATED"/>
    <property type="match status" value="1"/>
</dbReference>
<dbReference type="SUPFAM" id="SSF55785">
    <property type="entry name" value="PYP-like sensor domain (PAS domain)"/>
    <property type="match status" value="1"/>
</dbReference>
<dbReference type="GO" id="GO:0016020">
    <property type="term" value="C:membrane"/>
    <property type="evidence" value="ECO:0007669"/>
    <property type="project" value="InterPro"/>
</dbReference>
<dbReference type="Proteomes" id="UP000500767">
    <property type="component" value="Plasmid unnamed1"/>
</dbReference>
<keyword evidence="12" id="KW-1185">Reference proteome</keyword>
<name>A0A6M8HXJ0_9PROT</name>
<dbReference type="EMBL" id="CP053709">
    <property type="protein sequence ID" value="QKE93243.1"/>
    <property type="molecule type" value="Genomic_DNA"/>
</dbReference>
<evidence type="ECO:0000256" key="4">
    <source>
        <dbReference type="ARBA" id="ARBA00022679"/>
    </source>
</evidence>
<dbReference type="InterPro" id="IPR035965">
    <property type="entry name" value="PAS-like_dom_sf"/>
</dbReference>
<dbReference type="Pfam" id="PF02518">
    <property type="entry name" value="HATPase_c"/>
    <property type="match status" value="1"/>
</dbReference>
<dbReference type="Gene3D" id="1.20.5.1930">
    <property type="match status" value="1"/>
</dbReference>
<evidence type="ECO:0000256" key="7">
    <source>
        <dbReference type="ARBA" id="ARBA00022840"/>
    </source>
</evidence>
<evidence type="ECO:0000256" key="6">
    <source>
        <dbReference type="ARBA" id="ARBA00022777"/>
    </source>
</evidence>
<dbReference type="InterPro" id="IPR050482">
    <property type="entry name" value="Sensor_HK_TwoCompSys"/>
</dbReference>
<keyword evidence="9" id="KW-0812">Transmembrane</keyword>
<feature type="transmembrane region" description="Helical" evidence="9">
    <location>
        <begin position="290"/>
        <end position="312"/>
    </location>
</feature>
<dbReference type="InterPro" id="IPR005467">
    <property type="entry name" value="His_kinase_dom"/>
</dbReference>
<evidence type="ECO:0000256" key="3">
    <source>
        <dbReference type="ARBA" id="ARBA00022553"/>
    </source>
</evidence>
<geneLocation type="plasmid" evidence="11 12">
    <name>unnamed1</name>
</geneLocation>
<keyword evidence="4" id="KW-0808">Transferase</keyword>
<dbReference type="Gene3D" id="3.30.450.20">
    <property type="entry name" value="PAS domain"/>
    <property type="match status" value="2"/>
</dbReference>